<dbReference type="InterPro" id="IPR008775">
    <property type="entry name" value="Phytyl_CoA_dOase-like"/>
</dbReference>
<evidence type="ECO:0000313" key="2">
    <source>
        <dbReference type="EMBL" id="EWY38022.1"/>
    </source>
</evidence>
<dbReference type="RefSeq" id="WP_037457800.1">
    <property type="nucleotide sequence ID" value="NZ_AVFL01000021.1"/>
</dbReference>
<keyword evidence="3" id="KW-1185">Reference proteome</keyword>
<comment type="cofactor">
    <cofactor evidence="1">
        <name>Fe(2+)</name>
        <dbReference type="ChEBI" id="CHEBI:29033"/>
    </cofactor>
</comment>
<comment type="caution">
    <text evidence="2">The sequence shown here is derived from an EMBL/GenBank/DDBJ whole genome shotgun (WGS) entry which is preliminary data.</text>
</comment>
<evidence type="ECO:0000256" key="1">
    <source>
        <dbReference type="ARBA" id="ARBA00001954"/>
    </source>
</evidence>
<keyword evidence="2" id="KW-0223">Dioxygenase</keyword>
<dbReference type="Pfam" id="PF05721">
    <property type="entry name" value="PhyH"/>
    <property type="match status" value="1"/>
</dbReference>
<dbReference type="SUPFAM" id="SSF51197">
    <property type="entry name" value="Clavaminate synthase-like"/>
    <property type="match status" value="1"/>
</dbReference>
<dbReference type="Gene3D" id="2.60.120.620">
    <property type="entry name" value="q2cbj1_9rhob like domain"/>
    <property type="match status" value="1"/>
</dbReference>
<dbReference type="GO" id="GO:0005506">
    <property type="term" value="F:iron ion binding"/>
    <property type="evidence" value="ECO:0007669"/>
    <property type="project" value="UniProtKB-ARBA"/>
</dbReference>
<keyword evidence="2" id="KW-0560">Oxidoreductase</keyword>
<dbReference type="EMBL" id="AVFL01000021">
    <property type="protein sequence ID" value="EWY38022.1"/>
    <property type="molecule type" value="Genomic_DNA"/>
</dbReference>
<protein>
    <submittedName>
        <fullName evidence="2">Phytanoyl-CoA dioxygenase</fullName>
    </submittedName>
</protein>
<dbReference type="OrthoDB" id="9791262at2"/>
<dbReference type="GO" id="GO:0016706">
    <property type="term" value="F:2-oxoglutarate-dependent dioxygenase activity"/>
    <property type="evidence" value="ECO:0007669"/>
    <property type="project" value="UniProtKB-ARBA"/>
</dbReference>
<dbReference type="AlphaFoldDB" id="W9GZY1"/>
<name>W9GZY1_9PROT</name>
<gene>
    <name evidence="2" type="ORF">N825_15375</name>
</gene>
<accession>W9GZY1</accession>
<dbReference type="Proteomes" id="UP000019486">
    <property type="component" value="Unassembled WGS sequence"/>
</dbReference>
<proteinExistence type="predicted"/>
<organism evidence="2 3">
    <name type="scientific">Skermanella stibiiresistens SB22</name>
    <dbReference type="NCBI Taxonomy" id="1385369"/>
    <lineage>
        <taxon>Bacteria</taxon>
        <taxon>Pseudomonadati</taxon>
        <taxon>Pseudomonadota</taxon>
        <taxon>Alphaproteobacteria</taxon>
        <taxon>Rhodospirillales</taxon>
        <taxon>Azospirillaceae</taxon>
        <taxon>Skermanella</taxon>
    </lineage>
</organism>
<dbReference type="PANTHER" id="PTHR20883:SF48">
    <property type="entry name" value="ECTOINE DIOXYGENASE"/>
    <property type="match status" value="1"/>
</dbReference>
<dbReference type="PANTHER" id="PTHR20883">
    <property type="entry name" value="PHYTANOYL-COA DIOXYGENASE DOMAIN CONTAINING 1"/>
    <property type="match status" value="1"/>
</dbReference>
<dbReference type="PATRIC" id="fig|1385369.3.peg.4930"/>
<sequence length="276" mass="30854">MPKHLTKDQVRHFREEGWLAPLRAMSAEDALKCRDGVETLERQVGREANAFMKIKGYLASPWIVELARRPEILDAVEDIIGPDIMLFGASIFAKGGRDSRYVSWHQDSAYFGLSPHEEITAWVAFTESTVDNGCLRVVPRTHTGPDREHVETYAPDNMLARGQELQGIDESQAVDLVLKPGEFSLHHERTAHGSSANRTGDRRIGLAFFYIPAHVGSTIGRRTATLVRGVDRFNHWDPDPLPQTELDPVAFKALEAAWGQYKDGEVRQAANEPTTA</sequence>
<evidence type="ECO:0000313" key="3">
    <source>
        <dbReference type="Proteomes" id="UP000019486"/>
    </source>
</evidence>
<reference evidence="2 3" key="1">
    <citation type="submission" date="2013-08" db="EMBL/GenBank/DDBJ databases">
        <title>The genome sequence of Skermanella stibiiresistens.</title>
        <authorList>
            <person name="Zhu W."/>
            <person name="Wang G."/>
        </authorList>
    </citation>
    <scope>NUCLEOTIDE SEQUENCE [LARGE SCALE GENOMIC DNA]</scope>
    <source>
        <strain evidence="2 3">SB22</strain>
    </source>
</reference>
<dbReference type="STRING" id="1385369.N825_15375"/>